<keyword evidence="1 2" id="KW-0175">Coiled coil</keyword>
<feature type="compositionally biased region" description="Basic and acidic residues" evidence="3">
    <location>
        <begin position="1056"/>
        <end position="1079"/>
    </location>
</feature>
<feature type="compositionally biased region" description="Polar residues" evidence="3">
    <location>
        <begin position="525"/>
        <end position="537"/>
    </location>
</feature>
<feature type="compositionally biased region" description="Polar residues" evidence="3">
    <location>
        <begin position="2135"/>
        <end position="2165"/>
    </location>
</feature>
<gene>
    <name evidence="4" type="ORF">L228DRAFT_257910</name>
</gene>
<feature type="compositionally biased region" description="Polar residues" evidence="3">
    <location>
        <begin position="1305"/>
        <end position="1316"/>
    </location>
</feature>
<feature type="compositionally biased region" description="Polar residues" evidence="3">
    <location>
        <begin position="1444"/>
        <end position="1457"/>
    </location>
</feature>
<feature type="region of interest" description="Disordered" evidence="3">
    <location>
        <begin position="1295"/>
        <end position="1361"/>
    </location>
</feature>
<feature type="compositionally biased region" description="Basic and acidic residues" evidence="3">
    <location>
        <begin position="1235"/>
        <end position="1259"/>
    </location>
</feature>
<evidence type="ECO:0000256" key="2">
    <source>
        <dbReference type="SAM" id="Coils"/>
    </source>
</evidence>
<feature type="compositionally biased region" description="Polar residues" evidence="3">
    <location>
        <begin position="372"/>
        <end position="384"/>
    </location>
</feature>
<feature type="compositionally biased region" description="Basic and acidic residues" evidence="3">
    <location>
        <begin position="1189"/>
        <end position="1202"/>
    </location>
</feature>
<sequence>MYRGSMAKTTQRLSAPAAFPPHSLSPNRTRQNSHRGRDALEAEDISERHSESSTLWRTPLQRSTQGALSPTLPLLPSLRDLAGVSRPSSPQEYQTTGSSLYFTASWGSPYQYQDLGSNARSTYYGRRGSTGSDVDGDLLARPRLRVDTVDPAQSSPFGADFASRRSPTSTSLAPARLAFLGLNRGLFRGYTEEWVRQNSVQSHSERENWWSDDSETNDAPATEHSGTAVDGEGSAWFEPQEYPDTAEELLTPTLASFGQKRETTRRRSTSRENRARKHRSIKSNDTLKQIDFLNKDYFSKDCSADMLASQHAVSAAGSEELNADDSVAPSSSAPLAEPQNKNPVAETGASNEQGSEAQLDSVSPQIADAAPKSTQAAPSKTVETTDVEPPRNVRPERKRVVWRGRYCAILVPPDVPRGADGEPLKLLDTSAVSGRLRHWEEQGFNTRGFDQLAEEEEFDSGAPTGQSRAIYPDIEEMQNERSSRQYNISFPNKKEWDAYVNFLNEEKLRALGVSFDDEEPLSAASPLSSQEPESSGQWHCAAQPPPIGTSIEAQQAEFSPLLPSSLPDETTQTSPLKAHVSQFPPMEANTDNQQTPLFGPGEQQIFRLPSHQYSPSISRGWSPQHHYFSSRKGSAMASSPAVPSVSGGGTILTPNSMLGIDPAQERPMSSNDLLSHMQQRQQELQLQMLQQQQQQQETLSAQHWNSLISDGQQEALDQNFEGEVKITPEGHPFEGRIRPSTHEHEYHLEESIQRQMEEEDDYRAHTNFRFGEQGFERNDDSLRSDHTELARAKSNSEKFATRNPSEASTIHEAQEQASFMLHHPQPHSKAHSLSKSVFGRDGLLHAASPPNLRLEVMDSQNLSQAEPKSEPHAYISEIDTNPSLQGTPAPGLMSSASDDPQHLVWPGTQSSAADPVTLPLMFDPQSFKHTSKSSIENNNLNSAPNNPWLNGNGPVATHQVPFSNRQSMGSNHSSIQHHPKTSSLSGASKFNVDAPAFTPGTTKSTSFSMSEFKFSPAVDKAPELVPSFQAALSRSEVKPSDIIKPATKSKAIPIVRPDEVPKKPADSDKVRTLDEDESRKKRIRCDDDENEPELLKKPARPLAETSQGKLGSNSQSDLSENKENAAPSGHAQMGDGLPVQSTQGKQGAISTQGVAGFPSANLTSGPETEQRLQSSHGSRGSTSKKSRTASKDIRIATDREDGLQNVAGDINTSSNNSLQGSDGPQQTSDPPPIPEKSEKRNESPHRPSDGLASSKDKPGEFLPEIPLLDNADFHRLAQSSFHEIDAVMRQLNEDDPDLGVEKNTVPWSQSSPTRTASPDKRLQSPIPCLPNEQKTRSDAPSPSPRRHEARLRSFERRSDSIDGTLDSTVPIHRLNYAEEIPVSEWDDFLSSGEEEKLRWRSDFFNMRVNEMVGELLQLHLDPVERSLASIHHHLNSFPRRPLPTNDQPSVSGGTANSDADDEDEDEEACYTRQFSTTAKASRKMEKLKAAIFEALAQSKVVEPNLNATLSSLQQGLEEIKSSQHQVQRPAFEKQHIETIVREVIAQSSMTNVEAPDDQDAQYRGKLDDAERRIEKEIESRRRAEEELIKTKRSLEAAEEVIAQERQSAEKLESKIENLSEEHGKDHAKSEMRREALEEAEKNITDLAAKNLALESTIQEYRISHENWLNQIDEANRENKNLKATMDKLRAQTEESIRAREAVRGRFDKLQEEMASAASDIAREQANWRKKDEDHQVKFGLVAARLEAEARTRERLEREIERLEAQEAESMKMKVVADQTQKFNARLEETVAALRVENIEFQKVAARAEREASQAREAGRMELHRTRVVLEADLRAAKMQVDIVRAELESELVRTENRLEHMREEANTMKSRSEYVLQEAERIKEKALKEAHDYRERSLRELQTRYERSLEDLKQQHGRALGHAVEDKERSAEVFKERLDLSEAKVTHFQDLVKHLEEKLEIAKSAAHAAAQAAQSARVSQPSSSSSPTTGDDTSPLKISPQALRESIFVLQEQLQERESRIESLEQELAAVDRNAPKTIKERDMEIAWLRELLGVRLGELEDIVGILSQPEFDKNAVRDAAIRLKANLEMEQQEKERAMNGQTFPSLSAISNFASPKVLPLAAAIGNWRKGRVTSTASTTADNAGDQTPSASQQTPSKSSPSAHSFLSGLLTPPGTNNRFMTPINKRNVSISSTNSAASTPQNDRPLLSSSSSRFAQWQRQSSQPLLTFSARQAEKQPLQDLPPATPPLLRKGSYDQDAEANVSPHGGFYDDDDSTVDGNPIQESRAEDSFGPAIGAETELESESTDDNESLIRPSE</sequence>
<protein>
    <submittedName>
        <fullName evidence="4">Uncharacterized protein</fullName>
    </submittedName>
</protein>
<feature type="coiled-coil region" evidence="2">
    <location>
        <begin position="2007"/>
        <end position="2041"/>
    </location>
</feature>
<dbReference type="InParanoid" id="A0A165JPF5"/>
<feature type="coiled-coil region" evidence="2">
    <location>
        <begin position="1566"/>
        <end position="1817"/>
    </location>
</feature>
<proteinExistence type="predicted"/>
<feature type="compositionally biased region" description="Polar residues" evidence="3">
    <location>
        <begin position="1210"/>
        <end position="1228"/>
    </location>
</feature>
<dbReference type="PANTHER" id="PTHR32083:SF0">
    <property type="entry name" value="CILIA AND FLAGELLA-ASSOCIATED PROTEIN 58"/>
    <property type="match status" value="1"/>
</dbReference>
<evidence type="ECO:0000313" key="4">
    <source>
        <dbReference type="EMBL" id="KZF26480.1"/>
    </source>
</evidence>
<feature type="region of interest" description="Disordered" evidence="3">
    <location>
        <begin position="2237"/>
        <end position="2317"/>
    </location>
</feature>
<feature type="compositionally biased region" description="Polar residues" evidence="3">
    <location>
        <begin position="1139"/>
        <end position="1153"/>
    </location>
</feature>
<feature type="compositionally biased region" description="Basic and acidic residues" evidence="3">
    <location>
        <begin position="35"/>
        <end position="51"/>
    </location>
</feature>
<feature type="coiled-coil region" evidence="2">
    <location>
        <begin position="1844"/>
        <end position="1972"/>
    </location>
</feature>
<dbReference type="RefSeq" id="XP_018192035.1">
    <property type="nucleotide sequence ID" value="XM_018334028.1"/>
</dbReference>
<feature type="compositionally biased region" description="Polar residues" evidence="3">
    <location>
        <begin position="52"/>
        <end position="67"/>
    </location>
</feature>
<dbReference type="EMBL" id="KV407454">
    <property type="protein sequence ID" value="KZF26480.1"/>
    <property type="molecule type" value="Genomic_DNA"/>
</dbReference>
<feature type="compositionally biased region" description="Basic residues" evidence="3">
    <location>
        <begin position="263"/>
        <end position="281"/>
    </location>
</feature>
<feature type="region of interest" description="Disordered" evidence="3">
    <location>
        <begin position="1435"/>
        <end position="1468"/>
    </location>
</feature>
<dbReference type="STRING" id="1328760.A0A165JPF5"/>
<feature type="compositionally biased region" description="Acidic residues" evidence="3">
    <location>
        <begin position="2299"/>
        <end position="2310"/>
    </location>
</feature>
<feature type="region of interest" description="Disordered" evidence="3">
    <location>
        <begin position="1"/>
        <end position="74"/>
    </location>
</feature>
<evidence type="ECO:0000256" key="3">
    <source>
        <dbReference type="SAM" id="MobiDB-lite"/>
    </source>
</evidence>
<feature type="compositionally biased region" description="Polar residues" evidence="3">
    <location>
        <begin position="963"/>
        <end position="974"/>
    </location>
</feature>
<feature type="region of interest" description="Disordered" evidence="3">
    <location>
        <begin position="197"/>
        <end position="238"/>
    </location>
</feature>
<dbReference type="GeneID" id="28899165"/>
<reference evidence="4 5" key="1">
    <citation type="journal article" date="2016" name="Fungal Biol.">
        <title>The genome of Xylona heveae provides a window into fungal endophytism.</title>
        <authorList>
            <person name="Gazis R."/>
            <person name="Kuo A."/>
            <person name="Riley R."/>
            <person name="LaButti K."/>
            <person name="Lipzen A."/>
            <person name="Lin J."/>
            <person name="Amirebrahimi M."/>
            <person name="Hesse C.N."/>
            <person name="Spatafora J.W."/>
            <person name="Henrissat B."/>
            <person name="Hainaut M."/>
            <person name="Grigoriev I.V."/>
            <person name="Hibbett D.S."/>
        </authorList>
    </citation>
    <scope>NUCLEOTIDE SEQUENCE [LARGE SCALE GENOMIC DNA]</scope>
    <source>
        <strain evidence="4 5">TC161</strain>
    </source>
</reference>
<feature type="region of interest" description="Disordered" evidence="3">
    <location>
        <begin position="519"/>
        <end position="547"/>
    </location>
</feature>
<feature type="region of interest" description="Disordered" evidence="3">
    <location>
        <begin position="790"/>
        <end position="809"/>
    </location>
</feature>
<feature type="coiled-coil region" evidence="2">
    <location>
        <begin position="2074"/>
        <end position="2101"/>
    </location>
</feature>
<dbReference type="OMA" id="WGFAYDK"/>
<accession>A0A165JPF5</accession>
<feature type="compositionally biased region" description="Polar residues" evidence="3">
    <location>
        <begin position="1104"/>
        <end position="1118"/>
    </location>
</feature>
<dbReference type="GO" id="GO:0005856">
    <property type="term" value="C:cytoskeleton"/>
    <property type="evidence" value="ECO:0007669"/>
    <property type="project" value="TreeGrafter"/>
</dbReference>
<dbReference type="Proteomes" id="UP000076632">
    <property type="component" value="Unassembled WGS sequence"/>
</dbReference>
<feature type="region of interest" description="Disordered" evidence="3">
    <location>
        <begin position="1048"/>
        <end position="1264"/>
    </location>
</feature>
<feature type="compositionally biased region" description="Acidic residues" evidence="3">
    <location>
        <begin position="1458"/>
        <end position="1468"/>
    </location>
</feature>
<dbReference type="PANTHER" id="PTHR32083">
    <property type="entry name" value="CILIA AND FLAGELLA-ASSOCIATED PROTEIN 58-RELATED"/>
    <property type="match status" value="1"/>
</dbReference>
<keyword evidence="5" id="KW-1185">Reference proteome</keyword>
<feature type="region of interest" description="Disordered" evidence="3">
    <location>
        <begin position="1972"/>
        <end position="1997"/>
    </location>
</feature>
<feature type="compositionally biased region" description="Basic and acidic residues" evidence="3">
    <location>
        <begin position="1350"/>
        <end position="1360"/>
    </location>
</feature>
<feature type="compositionally biased region" description="Low complexity" evidence="3">
    <location>
        <begin position="1972"/>
        <end position="1986"/>
    </location>
</feature>
<evidence type="ECO:0000256" key="1">
    <source>
        <dbReference type="ARBA" id="ARBA00023054"/>
    </source>
</evidence>
<feature type="compositionally biased region" description="Polar residues" evidence="3">
    <location>
        <begin position="1160"/>
        <end position="1181"/>
    </location>
</feature>
<feature type="compositionally biased region" description="Polar residues" evidence="3">
    <location>
        <begin position="2174"/>
        <end position="2216"/>
    </location>
</feature>
<dbReference type="OrthoDB" id="1293114at2759"/>
<feature type="compositionally biased region" description="Low complexity" evidence="3">
    <location>
        <begin position="324"/>
        <end position="336"/>
    </location>
</feature>
<feature type="region of interest" description="Disordered" evidence="3">
    <location>
        <begin position="963"/>
        <end position="987"/>
    </location>
</feature>
<feature type="region of interest" description="Disordered" evidence="3">
    <location>
        <begin position="2135"/>
        <end position="2216"/>
    </location>
</feature>
<organism evidence="4 5">
    <name type="scientific">Xylona heveae (strain CBS 132557 / TC161)</name>
    <dbReference type="NCBI Taxonomy" id="1328760"/>
    <lineage>
        <taxon>Eukaryota</taxon>
        <taxon>Fungi</taxon>
        <taxon>Dikarya</taxon>
        <taxon>Ascomycota</taxon>
        <taxon>Pezizomycotina</taxon>
        <taxon>Xylonomycetes</taxon>
        <taxon>Xylonales</taxon>
        <taxon>Xylonaceae</taxon>
        <taxon>Xylona</taxon>
    </lineage>
</organism>
<feature type="compositionally biased region" description="Polar residues" evidence="3">
    <location>
        <begin position="348"/>
        <end position="364"/>
    </location>
</feature>
<feature type="region of interest" description="Disordered" evidence="3">
    <location>
        <begin position="251"/>
        <end position="282"/>
    </location>
</feature>
<feature type="region of interest" description="Disordered" evidence="3">
    <location>
        <begin position="318"/>
        <end position="392"/>
    </location>
</feature>
<evidence type="ECO:0000313" key="5">
    <source>
        <dbReference type="Proteomes" id="UP000076632"/>
    </source>
</evidence>
<feature type="compositionally biased region" description="Basic and acidic residues" evidence="3">
    <location>
        <begin position="790"/>
        <end position="800"/>
    </location>
</feature>
<name>A0A165JPF5_XYLHT</name>